<accession>A0AAD7USX4</accession>
<evidence type="ECO:0000259" key="3">
    <source>
        <dbReference type="Pfam" id="PF20597"/>
    </source>
</evidence>
<evidence type="ECO:0000313" key="5">
    <source>
        <dbReference type="Proteomes" id="UP001234581"/>
    </source>
</evidence>
<feature type="region of interest" description="Disordered" evidence="1">
    <location>
        <begin position="390"/>
        <end position="469"/>
    </location>
</feature>
<feature type="compositionally biased region" description="Polar residues" evidence="1">
    <location>
        <begin position="404"/>
        <end position="423"/>
    </location>
</feature>
<proteinExistence type="predicted"/>
<organism evidence="4 5">
    <name type="scientific">Lichtheimia ornata</name>
    <dbReference type="NCBI Taxonomy" id="688661"/>
    <lineage>
        <taxon>Eukaryota</taxon>
        <taxon>Fungi</taxon>
        <taxon>Fungi incertae sedis</taxon>
        <taxon>Mucoromycota</taxon>
        <taxon>Mucoromycotina</taxon>
        <taxon>Mucoromycetes</taxon>
        <taxon>Mucorales</taxon>
        <taxon>Lichtheimiaceae</taxon>
        <taxon>Lichtheimia</taxon>
    </lineage>
</organism>
<dbReference type="EMBL" id="JARTCD010000132">
    <property type="protein sequence ID" value="KAJ8651885.1"/>
    <property type="molecule type" value="Genomic_DNA"/>
</dbReference>
<gene>
    <name evidence="4" type="ORF">O0I10_012530</name>
</gene>
<keyword evidence="2" id="KW-0732">Signal</keyword>
<feature type="chain" id="PRO_5042085506" description="Choice-of-anchor A domain-containing protein" evidence="2">
    <location>
        <begin position="20"/>
        <end position="469"/>
    </location>
</feature>
<sequence length="469" mass="49561">MKFLGIGIYAAALLAYTQGLPGNRWHHKDRYEDVEEIHYQVVTEKPPPPINETTTEEVPTSGVSLVSDVVECPAVGDSLLGEEILHFTGIFFGDFFTGGTGQDILGPLAVGGNFHAPNYIVNANHDINCAADETSSFGSVGLVIGGDSTTSGTHLRGDNLIAGNGDAGQYDQQLAGCRVITNEGTGHFDFPQSIQEANDLSQQLAALSANRVLNRGGVVTAVPGVDNGGVHVFQFNTCGNGSCGSSDPEEIFFGNGNWNGPSGDVPAYTDTVIFNVPVTAGSTITLNSNAPAYGFNNCKAIFNFYPVDENGDYYPDGEFTINRETGSQFEGLVIAPRAHIRDGNTGNFAGTVIGLDYNWLDPSAGVEIHDWAAAGCPSFIGCLPKGNKEVPVPTPTDSGVEPGATNSDSVTEPSATDSETPAPTGTLYIVAEEKEWGHYKGKGKGKGHKGSKDHKKHGGKKGHDHQDKW</sequence>
<dbReference type="RefSeq" id="XP_058336799.1">
    <property type="nucleotide sequence ID" value="XM_058492424.1"/>
</dbReference>
<dbReference type="Pfam" id="PF20597">
    <property type="entry name" value="pAdhesive_15"/>
    <property type="match status" value="1"/>
</dbReference>
<feature type="domain" description="Choice-of-anchor A" evidence="3">
    <location>
        <begin position="85"/>
        <end position="369"/>
    </location>
</feature>
<dbReference type="AlphaFoldDB" id="A0AAD7USX4"/>
<reference evidence="4 5" key="1">
    <citation type="submission" date="2023-03" db="EMBL/GenBank/DDBJ databases">
        <title>Genome sequence of Lichtheimia ornata CBS 291.66.</title>
        <authorList>
            <person name="Mohabir J.T."/>
            <person name="Shea T.P."/>
            <person name="Kurbessoian T."/>
            <person name="Berby B."/>
            <person name="Fontaine J."/>
            <person name="Livny J."/>
            <person name="Gnirke A."/>
            <person name="Stajich J.E."/>
            <person name="Cuomo C.A."/>
        </authorList>
    </citation>
    <scope>NUCLEOTIDE SEQUENCE [LARGE SCALE GENOMIC DNA]</scope>
    <source>
        <strain evidence="4">CBS 291.66</strain>
    </source>
</reference>
<feature type="compositionally biased region" description="Basic residues" evidence="1">
    <location>
        <begin position="439"/>
        <end position="463"/>
    </location>
</feature>
<evidence type="ECO:0000313" key="4">
    <source>
        <dbReference type="EMBL" id="KAJ8651885.1"/>
    </source>
</evidence>
<name>A0AAD7USX4_9FUNG</name>
<dbReference type="InterPro" id="IPR026588">
    <property type="entry name" value="Choice_anch_A"/>
</dbReference>
<dbReference type="NCBIfam" id="TIGR04215">
    <property type="entry name" value="choice_anch_A"/>
    <property type="match status" value="1"/>
</dbReference>
<keyword evidence="5" id="KW-1185">Reference proteome</keyword>
<dbReference type="GeneID" id="83219868"/>
<evidence type="ECO:0000256" key="2">
    <source>
        <dbReference type="SAM" id="SignalP"/>
    </source>
</evidence>
<evidence type="ECO:0000256" key="1">
    <source>
        <dbReference type="SAM" id="MobiDB-lite"/>
    </source>
</evidence>
<dbReference type="Proteomes" id="UP001234581">
    <property type="component" value="Unassembled WGS sequence"/>
</dbReference>
<comment type="caution">
    <text evidence="4">The sequence shown here is derived from an EMBL/GenBank/DDBJ whole genome shotgun (WGS) entry which is preliminary data.</text>
</comment>
<protein>
    <recommendedName>
        <fullName evidence="3">Choice-of-anchor A domain-containing protein</fullName>
    </recommendedName>
</protein>
<feature type="signal peptide" evidence="2">
    <location>
        <begin position="1"/>
        <end position="19"/>
    </location>
</feature>